<dbReference type="AlphaFoldDB" id="A0A165EC01"/>
<proteinExistence type="predicted"/>
<accession>A0A165EC01</accession>
<dbReference type="EMBL" id="KV427623">
    <property type="protein sequence ID" value="KZT06696.1"/>
    <property type="molecule type" value="Genomic_DNA"/>
</dbReference>
<dbReference type="GeneID" id="63824076"/>
<name>A0A165EC01_9APHY</name>
<evidence type="ECO:0000313" key="2">
    <source>
        <dbReference type="Proteomes" id="UP000076871"/>
    </source>
</evidence>
<evidence type="ECO:0000313" key="1">
    <source>
        <dbReference type="EMBL" id="KZT06696.1"/>
    </source>
</evidence>
<keyword evidence="2" id="KW-1185">Reference proteome</keyword>
<dbReference type="Proteomes" id="UP000076871">
    <property type="component" value="Unassembled WGS sequence"/>
</dbReference>
<sequence>MTAPDTETNSVTHMDSRVVPHAQMGWVEDTLFWIGIGMLVQLSQPFKDMLDILQGTRKDDAIQGQSDQNLIVLEQVSAVDFEYLCKFLFGPWTSPPYDLAYPIAVWRLSQRWEITSLHLRIARAFDMKDWICSGVAELLESYDAFMLLMRAHEDLHGLRKEFGFIPPDIEYLRSSTCKEHVNCARIWKNEWIVHIGRKLKLSSIPDEVKAMELTGMAEECKAIIVDAVAGMEGYGKEDALIKYTISSLNSLKFDIHELFSVSHDLYVNSD</sequence>
<evidence type="ECO:0008006" key="3">
    <source>
        <dbReference type="Google" id="ProtNLM"/>
    </source>
</evidence>
<organism evidence="1 2">
    <name type="scientific">Laetiporus sulphureus 93-53</name>
    <dbReference type="NCBI Taxonomy" id="1314785"/>
    <lineage>
        <taxon>Eukaryota</taxon>
        <taxon>Fungi</taxon>
        <taxon>Dikarya</taxon>
        <taxon>Basidiomycota</taxon>
        <taxon>Agaricomycotina</taxon>
        <taxon>Agaricomycetes</taxon>
        <taxon>Polyporales</taxon>
        <taxon>Laetiporus</taxon>
    </lineage>
</organism>
<dbReference type="InParanoid" id="A0A165EC01"/>
<gene>
    <name evidence="1" type="ORF">LAESUDRAFT_714142</name>
</gene>
<dbReference type="RefSeq" id="XP_040764436.1">
    <property type="nucleotide sequence ID" value="XM_040907047.1"/>
</dbReference>
<dbReference type="OrthoDB" id="2804507at2759"/>
<reference evidence="1 2" key="1">
    <citation type="journal article" date="2016" name="Mol. Biol. Evol.">
        <title>Comparative Genomics of Early-Diverging Mushroom-Forming Fungi Provides Insights into the Origins of Lignocellulose Decay Capabilities.</title>
        <authorList>
            <person name="Nagy L.G."/>
            <person name="Riley R."/>
            <person name="Tritt A."/>
            <person name="Adam C."/>
            <person name="Daum C."/>
            <person name="Floudas D."/>
            <person name="Sun H."/>
            <person name="Yadav J.S."/>
            <person name="Pangilinan J."/>
            <person name="Larsson K.H."/>
            <person name="Matsuura K."/>
            <person name="Barry K."/>
            <person name="Labutti K."/>
            <person name="Kuo R."/>
            <person name="Ohm R.A."/>
            <person name="Bhattacharya S.S."/>
            <person name="Shirouzu T."/>
            <person name="Yoshinaga Y."/>
            <person name="Martin F.M."/>
            <person name="Grigoriev I.V."/>
            <person name="Hibbett D.S."/>
        </authorList>
    </citation>
    <scope>NUCLEOTIDE SEQUENCE [LARGE SCALE GENOMIC DNA]</scope>
    <source>
        <strain evidence="1 2">93-53</strain>
    </source>
</reference>
<protein>
    <recommendedName>
        <fullName evidence="3">BTB domain-containing protein</fullName>
    </recommendedName>
</protein>